<keyword evidence="1" id="KW-0812">Transmembrane</keyword>
<name>A0ABP7B1B0_9MICO</name>
<dbReference type="RefSeq" id="WP_221857621.1">
    <property type="nucleotide sequence ID" value="NZ_BAAAYV010000002.1"/>
</dbReference>
<comment type="caution">
    <text evidence="2">The sequence shown here is derived from an EMBL/GenBank/DDBJ whole genome shotgun (WGS) entry which is preliminary data.</text>
</comment>
<dbReference type="Proteomes" id="UP001410795">
    <property type="component" value="Unassembled WGS sequence"/>
</dbReference>
<reference evidence="3" key="1">
    <citation type="journal article" date="2019" name="Int. J. Syst. Evol. Microbiol.">
        <title>The Global Catalogue of Microorganisms (GCM) 10K type strain sequencing project: providing services to taxonomists for standard genome sequencing and annotation.</title>
        <authorList>
            <consortium name="The Broad Institute Genomics Platform"/>
            <consortium name="The Broad Institute Genome Sequencing Center for Infectious Disease"/>
            <person name="Wu L."/>
            <person name="Ma J."/>
        </authorList>
    </citation>
    <scope>NUCLEOTIDE SEQUENCE [LARGE SCALE GENOMIC DNA]</scope>
    <source>
        <strain evidence="3">JCM 16546</strain>
    </source>
</reference>
<evidence type="ECO:0000313" key="3">
    <source>
        <dbReference type="Proteomes" id="UP001410795"/>
    </source>
</evidence>
<evidence type="ECO:0000256" key="1">
    <source>
        <dbReference type="SAM" id="Phobius"/>
    </source>
</evidence>
<feature type="transmembrane region" description="Helical" evidence="1">
    <location>
        <begin position="12"/>
        <end position="31"/>
    </location>
</feature>
<keyword evidence="1" id="KW-0472">Membrane</keyword>
<keyword evidence="1" id="KW-1133">Transmembrane helix</keyword>
<accession>A0ABP7B1B0</accession>
<organism evidence="2 3">
    <name type="scientific">Microbacterium marinilacus</name>
    <dbReference type="NCBI Taxonomy" id="415209"/>
    <lineage>
        <taxon>Bacteria</taxon>
        <taxon>Bacillati</taxon>
        <taxon>Actinomycetota</taxon>
        <taxon>Actinomycetes</taxon>
        <taxon>Micrococcales</taxon>
        <taxon>Microbacteriaceae</taxon>
        <taxon>Microbacterium</taxon>
    </lineage>
</organism>
<sequence length="67" mass="7318">MSSSEPRLTFPWIALIITAGTCTAIVVLILLNVVGPGLWFSALAMALIAVSNGIMIFNKRKRREEKS</sequence>
<evidence type="ECO:0000313" key="2">
    <source>
        <dbReference type="EMBL" id="GAA3646068.1"/>
    </source>
</evidence>
<gene>
    <name evidence="2" type="ORF">GCM10022202_01630</name>
</gene>
<feature type="transmembrane region" description="Helical" evidence="1">
    <location>
        <begin position="37"/>
        <end position="57"/>
    </location>
</feature>
<keyword evidence="3" id="KW-1185">Reference proteome</keyword>
<proteinExistence type="predicted"/>
<protein>
    <submittedName>
        <fullName evidence="2">Uncharacterized protein</fullName>
    </submittedName>
</protein>
<dbReference type="EMBL" id="BAAAYV010000002">
    <property type="protein sequence ID" value="GAA3646068.1"/>
    <property type="molecule type" value="Genomic_DNA"/>
</dbReference>